<evidence type="ECO:0000256" key="4">
    <source>
        <dbReference type="ARBA" id="ARBA00022840"/>
    </source>
</evidence>
<organism evidence="7 8">
    <name type="scientific">Nocardioides bigeumensis</name>
    <dbReference type="NCBI Taxonomy" id="433657"/>
    <lineage>
        <taxon>Bacteria</taxon>
        <taxon>Bacillati</taxon>
        <taxon>Actinomycetota</taxon>
        <taxon>Actinomycetes</taxon>
        <taxon>Propionibacteriales</taxon>
        <taxon>Nocardioidaceae</taxon>
        <taxon>Nocardioides</taxon>
    </lineage>
</organism>
<feature type="region of interest" description="Disordered" evidence="5">
    <location>
        <begin position="257"/>
        <end position="279"/>
    </location>
</feature>
<evidence type="ECO:0000256" key="3">
    <source>
        <dbReference type="ARBA" id="ARBA00022741"/>
    </source>
</evidence>
<proteinExistence type="inferred from homology"/>
<keyword evidence="4 7" id="KW-0067">ATP-binding</keyword>
<dbReference type="EMBL" id="BAAAQQ010000011">
    <property type="protein sequence ID" value="GAA2125738.1"/>
    <property type="molecule type" value="Genomic_DNA"/>
</dbReference>
<dbReference type="RefSeq" id="WP_344303934.1">
    <property type="nucleotide sequence ID" value="NZ_BAAAQQ010000011.1"/>
</dbReference>
<evidence type="ECO:0000259" key="6">
    <source>
        <dbReference type="PROSITE" id="PS50893"/>
    </source>
</evidence>
<accession>A0ABP5K2V2</accession>
<dbReference type="Proteomes" id="UP001500575">
    <property type="component" value="Unassembled WGS sequence"/>
</dbReference>
<keyword evidence="8" id="KW-1185">Reference proteome</keyword>
<dbReference type="InterPro" id="IPR017871">
    <property type="entry name" value="ABC_transporter-like_CS"/>
</dbReference>
<name>A0ABP5K2V2_9ACTN</name>
<dbReference type="InterPro" id="IPR027417">
    <property type="entry name" value="P-loop_NTPase"/>
</dbReference>
<gene>
    <name evidence="7" type="ORF">GCM10009843_23740</name>
</gene>
<dbReference type="InterPro" id="IPR003593">
    <property type="entry name" value="AAA+_ATPase"/>
</dbReference>
<dbReference type="PROSITE" id="PS00211">
    <property type="entry name" value="ABC_TRANSPORTER_1"/>
    <property type="match status" value="1"/>
</dbReference>
<dbReference type="InterPro" id="IPR050683">
    <property type="entry name" value="Bact_Polysacc_Export_ATP-bd"/>
</dbReference>
<evidence type="ECO:0000313" key="7">
    <source>
        <dbReference type="EMBL" id="GAA2125738.1"/>
    </source>
</evidence>
<comment type="caution">
    <text evidence="7">The sequence shown here is derived from an EMBL/GenBank/DDBJ whole genome shotgun (WGS) entry which is preliminary data.</text>
</comment>
<keyword evidence="3" id="KW-0547">Nucleotide-binding</keyword>
<sequence>MTTLDHPVSPAAPPPAEPLTSIVVDGVSKEFALQYQRTLKKIALAKLRKQKVKDTFLALEDVSFKVPQGQSIALMGLNGSGKSTLLKLISGVMKPDAGQVLTRGRISGLIATGAGFHQQLTGRENIFMNAAILGMSKEETEAKFDDIAAFADVGRFMDTPVGNYSSGMFARLGFSVAVHVDCDIFVADEVLAVGDRPFKKKCMKRMEEIRESGITMFYVTHAAASVRRMCDRVIVLESGKVGYDGDVDEGIKYLHYDDSDDEPDVADEDSADEELASDI</sequence>
<dbReference type="CDD" id="cd03220">
    <property type="entry name" value="ABC_KpsT_Wzt"/>
    <property type="match status" value="1"/>
</dbReference>
<dbReference type="SMART" id="SM00382">
    <property type="entry name" value="AAA"/>
    <property type="match status" value="1"/>
</dbReference>
<feature type="compositionally biased region" description="Acidic residues" evidence="5">
    <location>
        <begin position="258"/>
        <end position="279"/>
    </location>
</feature>
<protein>
    <submittedName>
        <fullName evidence="7">ABC transporter ATP-binding protein</fullName>
    </submittedName>
</protein>
<dbReference type="PANTHER" id="PTHR46743">
    <property type="entry name" value="TEICHOIC ACIDS EXPORT ATP-BINDING PROTEIN TAGH"/>
    <property type="match status" value="1"/>
</dbReference>
<dbReference type="Pfam" id="PF00005">
    <property type="entry name" value="ABC_tran"/>
    <property type="match status" value="1"/>
</dbReference>
<feature type="domain" description="ABC transporter" evidence="6">
    <location>
        <begin position="42"/>
        <end position="263"/>
    </location>
</feature>
<keyword evidence="2" id="KW-0813">Transport</keyword>
<evidence type="ECO:0000313" key="8">
    <source>
        <dbReference type="Proteomes" id="UP001500575"/>
    </source>
</evidence>
<dbReference type="InterPro" id="IPR003439">
    <property type="entry name" value="ABC_transporter-like_ATP-bd"/>
</dbReference>
<dbReference type="Gene3D" id="3.40.50.300">
    <property type="entry name" value="P-loop containing nucleotide triphosphate hydrolases"/>
    <property type="match status" value="1"/>
</dbReference>
<dbReference type="GO" id="GO:0005524">
    <property type="term" value="F:ATP binding"/>
    <property type="evidence" value="ECO:0007669"/>
    <property type="project" value="UniProtKB-KW"/>
</dbReference>
<comment type="similarity">
    <text evidence="1">Belongs to the ABC transporter superfamily.</text>
</comment>
<dbReference type="InterPro" id="IPR015860">
    <property type="entry name" value="ABC_transpr_TagH-like"/>
</dbReference>
<dbReference type="PANTHER" id="PTHR46743:SF2">
    <property type="entry name" value="TEICHOIC ACIDS EXPORT ATP-BINDING PROTEIN TAGH"/>
    <property type="match status" value="1"/>
</dbReference>
<evidence type="ECO:0000256" key="1">
    <source>
        <dbReference type="ARBA" id="ARBA00005417"/>
    </source>
</evidence>
<evidence type="ECO:0000256" key="2">
    <source>
        <dbReference type="ARBA" id="ARBA00022448"/>
    </source>
</evidence>
<reference evidence="8" key="1">
    <citation type="journal article" date="2019" name="Int. J. Syst. Evol. Microbiol.">
        <title>The Global Catalogue of Microorganisms (GCM) 10K type strain sequencing project: providing services to taxonomists for standard genome sequencing and annotation.</title>
        <authorList>
            <consortium name="The Broad Institute Genomics Platform"/>
            <consortium name="The Broad Institute Genome Sequencing Center for Infectious Disease"/>
            <person name="Wu L."/>
            <person name="Ma J."/>
        </authorList>
    </citation>
    <scope>NUCLEOTIDE SEQUENCE [LARGE SCALE GENOMIC DNA]</scope>
    <source>
        <strain evidence="8">JCM 16021</strain>
    </source>
</reference>
<evidence type="ECO:0000256" key="5">
    <source>
        <dbReference type="SAM" id="MobiDB-lite"/>
    </source>
</evidence>
<dbReference type="SUPFAM" id="SSF52540">
    <property type="entry name" value="P-loop containing nucleoside triphosphate hydrolases"/>
    <property type="match status" value="1"/>
</dbReference>
<dbReference type="PROSITE" id="PS50893">
    <property type="entry name" value="ABC_TRANSPORTER_2"/>
    <property type="match status" value="1"/>
</dbReference>